<evidence type="ECO:0000256" key="3">
    <source>
        <dbReference type="ARBA" id="ARBA00022448"/>
    </source>
</evidence>
<proteinExistence type="predicted"/>
<dbReference type="InterPro" id="IPR005821">
    <property type="entry name" value="Ion_trans_dom"/>
</dbReference>
<keyword evidence="4" id="KW-1003">Cell membrane</keyword>
<keyword evidence="9" id="KW-0406">Ion transport</keyword>
<dbReference type="Pfam" id="PF00520">
    <property type="entry name" value="Ion_trans"/>
    <property type="match status" value="1"/>
</dbReference>
<evidence type="ECO:0000256" key="1">
    <source>
        <dbReference type="ARBA" id="ARBA00004651"/>
    </source>
</evidence>
<keyword evidence="10 14" id="KW-0472">Membrane</keyword>
<dbReference type="GO" id="GO:0005886">
    <property type="term" value="C:plasma membrane"/>
    <property type="evidence" value="ECO:0007669"/>
    <property type="project" value="UniProtKB-SubCell"/>
</dbReference>
<evidence type="ECO:0000256" key="13">
    <source>
        <dbReference type="SAM" id="Coils"/>
    </source>
</evidence>
<evidence type="ECO:0000256" key="12">
    <source>
        <dbReference type="ARBA" id="ARBA00031989"/>
    </source>
</evidence>
<organism evidence="16 17">
    <name type="scientific">Trichoglossum hirsutum</name>
    <dbReference type="NCBI Taxonomy" id="265104"/>
    <lineage>
        <taxon>Eukaryota</taxon>
        <taxon>Fungi</taxon>
        <taxon>Dikarya</taxon>
        <taxon>Ascomycota</taxon>
        <taxon>Pezizomycotina</taxon>
        <taxon>Geoglossomycetes</taxon>
        <taxon>Geoglossales</taxon>
        <taxon>Geoglossaceae</taxon>
        <taxon>Trichoglossum</taxon>
    </lineage>
</organism>
<dbReference type="GO" id="GO:0030171">
    <property type="term" value="F:voltage-gated proton channel activity"/>
    <property type="evidence" value="ECO:0007669"/>
    <property type="project" value="InterPro"/>
</dbReference>
<evidence type="ECO:0000256" key="9">
    <source>
        <dbReference type="ARBA" id="ARBA00023065"/>
    </source>
</evidence>
<evidence type="ECO:0000256" key="7">
    <source>
        <dbReference type="ARBA" id="ARBA00022989"/>
    </source>
</evidence>
<gene>
    <name evidence="16" type="ORF">GP486_004364</name>
</gene>
<evidence type="ECO:0000256" key="4">
    <source>
        <dbReference type="ARBA" id="ARBA00022475"/>
    </source>
</evidence>
<evidence type="ECO:0000256" key="2">
    <source>
        <dbReference type="ARBA" id="ARBA00015897"/>
    </source>
</evidence>
<keyword evidence="3" id="KW-0813">Transport</keyword>
<dbReference type="PANTHER" id="PTHR46480:SF1">
    <property type="entry name" value="VOLTAGE-GATED HYDROGEN CHANNEL 1"/>
    <property type="match status" value="1"/>
</dbReference>
<dbReference type="Gene3D" id="1.20.120.350">
    <property type="entry name" value="Voltage-gated potassium channels. Chain C"/>
    <property type="match status" value="1"/>
</dbReference>
<evidence type="ECO:0000256" key="10">
    <source>
        <dbReference type="ARBA" id="ARBA00023136"/>
    </source>
</evidence>
<evidence type="ECO:0000256" key="8">
    <source>
        <dbReference type="ARBA" id="ARBA00023054"/>
    </source>
</evidence>
<keyword evidence="7 14" id="KW-1133">Transmembrane helix</keyword>
<feature type="transmembrane region" description="Helical" evidence="14">
    <location>
        <begin position="46"/>
        <end position="71"/>
    </location>
</feature>
<reference evidence="16" key="1">
    <citation type="submission" date="2021-03" db="EMBL/GenBank/DDBJ databases">
        <title>Comparative genomics and phylogenomic investigation of the class Geoglossomycetes provide insights into ecological specialization and systematics.</title>
        <authorList>
            <person name="Melie T."/>
            <person name="Pirro S."/>
            <person name="Miller A.N."/>
            <person name="Quandt A."/>
        </authorList>
    </citation>
    <scope>NUCLEOTIDE SEQUENCE</scope>
    <source>
        <strain evidence="16">CAQ_001_2017</strain>
    </source>
</reference>
<feature type="coiled-coil region" evidence="13">
    <location>
        <begin position="165"/>
        <end position="199"/>
    </location>
</feature>
<sequence>MNDETEPLIQTGGIQYGNLIAPPSPESGSRVRRARLATKRFLASKVAHYSILLMVTLDVTCIFGDIFINLFTCGKQNPDRAWGVALEVLGDISSVFSCLFLLELLVSVWAAGYEYFQSWFHCFDAGVIIVGFVVDVLLHGVVEEVVSLVVVLRLWRIFKIVEEFSVGAEEEMHDLRERVEQLEDENKKLKEELIAVRREHGSLYHG</sequence>
<feature type="domain" description="Ion transport" evidence="15">
    <location>
        <begin position="49"/>
        <end position="162"/>
    </location>
</feature>
<feature type="transmembrane region" description="Helical" evidence="14">
    <location>
        <begin position="92"/>
        <end position="113"/>
    </location>
</feature>
<keyword evidence="6" id="KW-0851">Voltage-gated channel</keyword>
<evidence type="ECO:0000256" key="5">
    <source>
        <dbReference type="ARBA" id="ARBA00022692"/>
    </source>
</evidence>
<evidence type="ECO:0000256" key="11">
    <source>
        <dbReference type="ARBA" id="ARBA00023303"/>
    </source>
</evidence>
<dbReference type="PANTHER" id="PTHR46480">
    <property type="entry name" value="F20B24.22"/>
    <property type="match status" value="1"/>
</dbReference>
<evidence type="ECO:0000256" key="14">
    <source>
        <dbReference type="SAM" id="Phobius"/>
    </source>
</evidence>
<dbReference type="GO" id="GO:0034702">
    <property type="term" value="C:monoatomic ion channel complex"/>
    <property type="evidence" value="ECO:0007669"/>
    <property type="project" value="UniProtKB-KW"/>
</dbReference>
<keyword evidence="11" id="KW-0407">Ion channel</keyword>
<accession>A0A9P8RP93</accession>
<dbReference type="AlphaFoldDB" id="A0A9P8RP93"/>
<feature type="transmembrane region" description="Helical" evidence="14">
    <location>
        <begin position="125"/>
        <end position="152"/>
    </location>
</feature>
<protein>
    <recommendedName>
        <fullName evidence="2">Voltage-gated hydrogen channel 1</fullName>
    </recommendedName>
    <alternativeName>
        <fullName evidence="12">Hydrogen voltage-gated channel 1</fullName>
    </alternativeName>
</protein>
<comment type="subcellular location">
    <subcellularLocation>
        <location evidence="1">Cell membrane</location>
        <topology evidence="1">Multi-pass membrane protein</topology>
    </subcellularLocation>
</comment>
<keyword evidence="5 14" id="KW-0812">Transmembrane</keyword>
<evidence type="ECO:0000313" key="17">
    <source>
        <dbReference type="Proteomes" id="UP000750711"/>
    </source>
</evidence>
<keyword evidence="17" id="KW-1185">Reference proteome</keyword>
<keyword evidence="8 13" id="KW-0175">Coiled coil</keyword>
<comment type="caution">
    <text evidence="16">The sequence shown here is derived from an EMBL/GenBank/DDBJ whole genome shotgun (WGS) entry which is preliminary data.</text>
</comment>
<evidence type="ECO:0000256" key="6">
    <source>
        <dbReference type="ARBA" id="ARBA00022882"/>
    </source>
</evidence>
<dbReference type="InterPro" id="IPR031846">
    <property type="entry name" value="Hvcn1"/>
</dbReference>
<evidence type="ECO:0000313" key="16">
    <source>
        <dbReference type="EMBL" id="KAH0559035.1"/>
    </source>
</evidence>
<dbReference type="Proteomes" id="UP000750711">
    <property type="component" value="Unassembled WGS sequence"/>
</dbReference>
<name>A0A9P8RP93_9PEZI</name>
<dbReference type="EMBL" id="JAGHQM010000678">
    <property type="protein sequence ID" value="KAH0559035.1"/>
    <property type="molecule type" value="Genomic_DNA"/>
</dbReference>
<dbReference type="InterPro" id="IPR027359">
    <property type="entry name" value="Volt_channel_dom_sf"/>
</dbReference>
<evidence type="ECO:0000259" key="15">
    <source>
        <dbReference type="Pfam" id="PF00520"/>
    </source>
</evidence>